<gene>
    <name evidence="1" type="ORF">ACIBG2_41700</name>
</gene>
<dbReference type="Gene3D" id="6.10.140.2180">
    <property type="match status" value="1"/>
</dbReference>
<dbReference type="Pfam" id="PF12840">
    <property type="entry name" value="HTH_20"/>
    <property type="match status" value="1"/>
</dbReference>
<dbReference type="Proteomes" id="UP001612741">
    <property type="component" value="Unassembled WGS sequence"/>
</dbReference>
<dbReference type="SUPFAM" id="SSF46785">
    <property type="entry name" value="Winged helix' DNA-binding domain"/>
    <property type="match status" value="1"/>
</dbReference>
<dbReference type="Gene3D" id="1.10.10.10">
    <property type="entry name" value="Winged helix-like DNA-binding domain superfamily/Winged helix DNA-binding domain"/>
    <property type="match status" value="1"/>
</dbReference>
<accession>A0ABW7ZB29</accession>
<dbReference type="RefSeq" id="WP_397089722.1">
    <property type="nucleotide sequence ID" value="NZ_JBITGY010000013.1"/>
</dbReference>
<dbReference type="InterPro" id="IPR036390">
    <property type="entry name" value="WH_DNA-bd_sf"/>
</dbReference>
<dbReference type="InterPro" id="IPR036388">
    <property type="entry name" value="WH-like_DNA-bd_sf"/>
</dbReference>
<evidence type="ECO:0000313" key="2">
    <source>
        <dbReference type="Proteomes" id="UP001612741"/>
    </source>
</evidence>
<name>A0ABW7ZB29_9ACTN</name>
<evidence type="ECO:0000313" key="1">
    <source>
        <dbReference type="EMBL" id="MFI6503959.1"/>
    </source>
</evidence>
<keyword evidence="2" id="KW-1185">Reference proteome</keyword>
<protein>
    <submittedName>
        <fullName evidence="1">Helix-turn-helix domain-containing protein</fullName>
    </submittedName>
</protein>
<dbReference type="EMBL" id="JBITGY010000013">
    <property type="protein sequence ID" value="MFI6503959.1"/>
    <property type="molecule type" value="Genomic_DNA"/>
</dbReference>
<reference evidence="1 2" key="1">
    <citation type="submission" date="2024-10" db="EMBL/GenBank/DDBJ databases">
        <title>The Natural Products Discovery Center: Release of the First 8490 Sequenced Strains for Exploring Actinobacteria Biosynthetic Diversity.</title>
        <authorList>
            <person name="Kalkreuter E."/>
            <person name="Kautsar S.A."/>
            <person name="Yang D."/>
            <person name="Bader C.D."/>
            <person name="Teijaro C.N."/>
            <person name="Fluegel L."/>
            <person name="Davis C.M."/>
            <person name="Simpson J.R."/>
            <person name="Lauterbach L."/>
            <person name="Steele A.D."/>
            <person name="Gui C."/>
            <person name="Meng S."/>
            <person name="Li G."/>
            <person name="Viehrig K."/>
            <person name="Ye F."/>
            <person name="Su P."/>
            <person name="Kiefer A.F."/>
            <person name="Nichols A."/>
            <person name="Cepeda A.J."/>
            <person name="Yan W."/>
            <person name="Fan B."/>
            <person name="Jiang Y."/>
            <person name="Adhikari A."/>
            <person name="Zheng C.-J."/>
            <person name="Schuster L."/>
            <person name="Cowan T.M."/>
            <person name="Smanski M.J."/>
            <person name="Chevrette M.G."/>
            <person name="De Carvalho L.P.S."/>
            <person name="Shen B."/>
        </authorList>
    </citation>
    <scope>NUCLEOTIDE SEQUENCE [LARGE SCALE GENOMIC DNA]</scope>
    <source>
        <strain evidence="1 2">NPDC050545</strain>
    </source>
</reference>
<organism evidence="1 2">
    <name type="scientific">Nonomuraea typhae</name>
    <dbReference type="NCBI Taxonomy" id="2603600"/>
    <lineage>
        <taxon>Bacteria</taxon>
        <taxon>Bacillati</taxon>
        <taxon>Actinomycetota</taxon>
        <taxon>Actinomycetes</taxon>
        <taxon>Streptosporangiales</taxon>
        <taxon>Streptosporangiaceae</taxon>
        <taxon>Nonomuraea</taxon>
    </lineage>
</organism>
<sequence length="177" mass="19777">MDSVELVMHPVRLRIIHAFSLHALLTTADLCERLPDVSKATIYRHVGYLVDGGILEAAGEQRVHSVLERRYRLVGQQAAIDREQAAALTHDDHRRLFGVATAALLAEFNAYLDREDSDPIADRAIYPQTTLWLDPGELANLITNLRELIRPLAENAPSDGRAPYFFNSVLFPGQPLP</sequence>
<comment type="caution">
    <text evidence="1">The sequence shown here is derived from an EMBL/GenBank/DDBJ whole genome shotgun (WGS) entry which is preliminary data.</text>
</comment>
<proteinExistence type="predicted"/>